<reference evidence="2 3" key="1">
    <citation type="submission" date="2016-09" db="EMBL/GenBank/DDBJ databases">
        <title>Pseudonocardia autotrophica DSM535, a candidate organism with high potential of specific P450 cytochromes.</title>
        <authorList>
            <person name="Grumaz C."/>
            <person name="Vainshtein Y."/>
            <person name="Kirstahler P."/>
            <person name="Sohn K."/>
        </authorList>
    </citation>
    <scope>NUCLEOTIDE SEQUENCE [LARGE SCALE GENOMIC DNA]</scope>
    <source>
        <strain evidence="2 3">DSM 535</strain>
    </source>
</reference>
<evidence type="ECO:0000313" key="2">
    <source>
        <dbReference type="EMBL" id="OSY42385.1"/>
    </source>
</evidence>
<dbReference type="AlphaFoldDB" id="A0A1Y2N4J2"/>
<feature type="domain" description="CSD" evidence="1">
    <location>
        <begin position="3"/>
        <end position="67"/>
    </location>
</feature>
<protein>
    <submittedName>
        <fullName evidence="2">Cold shock-like protein CspLA</fullName>
    </submittedName>
</protein>
<gene>
    <name evidence="2" type="primary">cspLA</name>
    <name evidence="2" type="ORF">BG845_01305</name>
</gene>
<dbReference type="InterPro" id="IPR002059">
    <property type="entry name" value="CSP_DNA-bd"/>
</dbReference>
<comment type="caution">
    <text evidence="2">The sequence shown here is derived from an EMBL/GenBank/DDBJ whole genome shotgun (WGS) entry which is preliminary data.</text>
</comment>
<proteinExistence type="predicted"/>
<accession>A0A1Y2N4J2</accession>
<dbReference type="Proteomes" id="UP000194360">
    <property type="component" value="Unassembled WGS sequence"/>
</dbReference>
<dbReference type="GO" id="GO:0003676">
    <property type="term" value="F:nucleic acid binding"/>
    <property type="evidence" value="ECO:0007669"/>
    <property type="project" value="InterPro"/>
</dbReference>
<dbReference type="PROSITE" id="PS51857">
    <property type="entry name" value="CSD_2"/>
    <property type="match status" value="1"/>
</dbReference>
<dbReference type="STRING" id="2074.BG845_01305"/>
<sequence length="68" mass="7238">MRMHAGTVQWFDDQSGVGAIETDDGPVLPVSRARIDGGGGQSLVAGEAVRFDVHDGPDGPEVERVYTR</sequence>
<dbReference type="SUPFAM" id="SSF50249">
    <property type="entry name" value="Nucleic acid-binding proteins"/>
    <property type="match status" value="1"/>
</dbReference>
<evidence type="ECO:0000259" key="1">
    <source>
        <dbReference type="PROSITE" id="PS51857"/>
    </source>
</evidence>
<dbReference type="EMBL" id="MIGB01000005">
    <property type="protein sequence ID" value="OSY42385.1"/>
    <property type="molecule type" value="Genomic_DNA"/>
</dbReference>
<name>A0A1Y2N4J2_PSEAH</name>
<dbReference type="InterPro" id="IPR012340">
    <property type="entry name" value="NA-bd_OB-fold"/>
</dbReference>
<dbReference type="Gene3D" id="2.40.50.140">
    <property type="entry name" value="Nucleic acid-binding proteins"/>
    <property type="match status" value="1"/>
</dbReference>
<evidence type="ECO:0000313" key="3">
    <source>
        <dbReference type="Proteomes" id="UP000194360"/>
    </source>
</evidence>
<dbReference type="Pfam" id="PF00313">
    <property type="entry name" value="CSD"/>
    <property type="match status" value="1"/>
</dbReference>
<organism evidence="2 3">
    <name type="scientific">Pseudonocardia autotrophica</name>
    <name type="common">Amycolata autotrophica</name>
    <name type="synonym">Nocardia autotrophica</name>
    <dbReference type="NCBI Taxonomy" id="2074"/>
    <lineage>
        <taxon>Bacteria</taxon>
        <taxon>Bacillati</taxon>
        <taxon>Actinomycetota</taxon>
        <taxon>Actinomycetes</taxon>
        <taxon>Pseudonocardiales</taxon>
        <taxon>Pseudonocardiaceae</taxon>
        <taxon>Pseudonocardia</taxon>
    </lineage>
</organism>
<dbReference type="PRINTS" id="PR00050">
    <property type="entry name" value="COLDSHOCK"/>
</dbReference>
<keyword evidence="3" id="KW-1185">Reference proteome</keyword>